<evidence type="ECO:0000313" key="15">
    <source>
        <dbReference type="Proteomes" id="UP000566995"/>
    </source>
</evidence>
<keyword evidence="7 10" id="KW-0408">Iron</keyword>
<evidence type="ECO:0000256" key="1">
    <source>
        <dbReference type="ARBA" id="ARBA00004236"/>
    </source>
</evidence>
<keyword evidence="3 9" id="KW-0349">Heme</keyword>
<feature type="domain" description="Cytochrome c" evidence="13">
    <location>
        <begin position="172"/>
        <end position="285"/>
    </location>
</feature>
<dbReference type="GO" id="GO:0016614">
    <property type="term" value="F:oxidoreductase activity, acting on CH-OH group of donors"/>
    <property type="evidence" value="ECO:0007669"/>
    <property type="project" value="InterPro"/>
</dbReference>
<feature type="binding site" description="axial binding residue" evidence="10">
    <location>
        <position position="191"/>
    </location>
    <ligand>
        <name>heme c</name>
        <dbReference type="ChEBI" id="CHEBI:61717"/>
        <label>2</label>
    </ligand>
    <ligandPart>
        <name>Fe</name>
        <dbReference type="ChEBI" id="CHEBI:18248"/>
    </ligandPart>
</feature>
<dbReference type="PIRSF" id="PIRSF000018">
    <property type="entry name" value="Mb_ADH_cyt_c"/>
    <property type="match status" value="1"/>
</dbReference>
<reference evidence="14 15" key="1">
    <citation type="submission" date="2020-08" db="EMBL/GenBank/DDBJ databases">
        <title>Functional genomics of gut bacteria from endangered species of beetles.</title>
        <authorList>
            <person name="Carlos-Shanley C."/>
        </authorList>
    </citation>
    <scope>NUCLEOTIDE SEQUENCE [LARGE SCALE GENOMIC DNA]</scope>
    <source>
        <strain evidence="14 15">S00179</strain>
    </source>
</reference>
<evidence type="ECO:0000256" key="8">
    <source>
        <dbReference type="ARBA" id="ARBA00023136"/>
    </source>
</evidence>
<dbReference type="PROSITE" id="PS51007">
    <property type="entry name" value="CYTC"/>
    <property type="match status" value="3"/>
</dbReference>
<keyword evidence="5 12" id="KW-0732">Signal</keyword>
<evidence type="ECO:0000256" key="12">
    <source>
        <dbReference type="SAM" id="SignalP"/>
    </source>
</evidence>
<organism evidence="14 15">
    <name type="scientific">Pseudomonas nitroreducens</name>
    <dbReference type="NCBI Taxonomy" id="46680"/>
    <lineage>
        <taxon>Bacteria</taxon>
        <taxon>Pseudomonadati</taxon>
        <taxon>Pseudomonadota</taxon>
        <taxon>Gammaproteobacteria</taxon>
        <taxon>Pseudomonadales</taxon>
        <taxon>Pseudomonadaceae</taxon>
        <taxon>Pseudomonas</taxon>
    </lineage>
</organism>
<dbReference type="GO" id="GO:0005506">
    <property type="term" value="F:iron ion binding"/>
    <property type="evidence" value="ECO:0007669"/>
    <property type="project" value="InterPro"/>
</dbReference>
<sequence>MKLILLPLALSLCIGLAQAADLAQQASLERGRYLALLGDCAACHTLDARRPFAGGVALQSPLGPIYASNITPDTRNGIGSYSLAQFDNAMRHGIAADGRQLYPAMPYPSFARLTDQDVGDLYTYFLHGVAADPSENRPPDIVWPLSMRWPLSWWNSLFAGAQAYQADTGKSAQWNRGAYLVQGLGHCGSCHTPRGLAFQEKALDQSDGDYLSGGQLAGWYAAALTGNAGDALRGWTEADLVEFLRNGRNVHTAAFGPMAEAVAHSTQYFNDEDLEAVAVYLRSLAPATPAAPPGADRTSATLAQGAPRSPGEQLYLDNCSACHRSDGQGYARTFPRLAGNSAVTGQSADSLIRIILQGGQVPVTRGAPSGLRMPDFGWRLDDRQVAELSSFLRSAWGYQGTPVQPEDVARLRALN</sequence>
<dbReference type="InterPro" id="IPR036909">
    <property type="entry name" value="Cyt_c-like_dom_sf"/>
</dbReference>
<feature type="chain" id="PRO_5030726248" evidence="12">
    <location>
        <begin position="20"/>
        <end position="415"/>
    </location>
</feature>
<evidence type="ECO:0000256" key="3">
    <source>
        <dbReference type="ARBA" id="ARBA00022617"/>
    </source>
</evidence>
<feature type="binding site" description="covalent" evidence="9">
    <location>
        <position position="40"/>
    </location>
    <ligand>
        <name>heme c</name>
        <dbReference type="ChEBI" id="CHEBI:61717"/>
        <label>1</label>
    </ligand>
</feature>
<comment type="subcellular location">
    <subcellularLocation>
        <location evidence="1">Cell membrane</location>
    </subcellularLocation>
</comment>
<feature type="binding site" description="covalent" evidence="9">
    <location>
        <position position="187"/>
    </location>
    <ligand>
        <name>heme c</name>
        <dbReference type="ChEBI" id="CHEBI:61717"/>
        <label>2</label>
    </ligand>
</feature>
<dbReference type="EMBL" id="JACHLI010000022">
    <property type="protein sequence ID" value="MBB4865865.1"/>
    <property type="molecule type" value="Genomic_DNA"/>
</dbReference>
<dbReference type="GO" id="GO:0009055">
    <property type="term" value="F:electron transfer activity"/>
    <property type="evidence" value="ECO:0007669"/>
    <property type="project" value="InterPro"/>
</dbReference>
<feature type="domain" description="Cytochrome c" evidence="13">
    <location>
        <begin position="26"/>
        <end position="129"/>
    </location>
</feature>
<protein>
    <submittedName>
        <fullName evidence="14">Mono/diheme cytochrome c family protein</fullName>
    </submittedName>
</protein>
<evidence type="ECO:0000259" key="13">
    <source>
        <dbReference type="PROSITE" id="PS51007"/>
    </source>
</evidence>
<dbReference type="SUPFAM" id="SSF46626">
    <property type="entry name" value="Cytochrome c"/>
    <property type="match status" value="3"/>
</dbReference>
<keyword evidence="6" id="KW-0677">Repeat</keyword>
<feature type="signal peptide" evidence="12">
    <location>
        <begin position="1"/>
        <end position="19"/>
    </location>
</feature>
<evidence type="ECO:0000256" key="9">
    <source>
        <dbReference type="PIRSR" id="PIRSR000018-50"/>
    </source>
</evidence>
<evidence type="ECO:0000256" key="6">
    <source>
        <dbReference type="ARBA" id="ARBA00022737"/>
    </source>
</evidence>
<evidence type="ECO:0000256" key="5">
    <source>
        <dbReference type="ARBA" id="ARBA00022729"/>
    </source>
</evidence>
<name>A0A7W7P3R5_PSENT</name>
<dbReference type="GO" id="GO:0020037">
    <property type="term" value="F:heme binding"/>
    <property type="evidence" value="ECO:0007669"/>
    <property type="project" value="InterPro"/>
</dbReference>
<comment type="cofactor">
    <cofactor evidence="9">
        <name>heme c</name>
        <dbReference type="ChEBI" id="CHEBI:61717"/>
    </cofactor>
    <text evidence="9">Binds 3 heme c groups covalently per subunit.</text>
</comment>
<feature type="binding site" description="covalent" evidence="9">
    <location>
        <position position="43"/>
    </location>
    <ligand>
        <name>heme c</name>
        <dbReference type="ChEBI" id="CHEBI:61717"/>
        <label>1</label>
    </ligand>
</feature>
<evidence type="ECO:0000313" key="14">
    <source>
        <dbReference type="EMBL" id="MBB4865865.1"/>
    </source>
</evidence>
<feature type="binding site" description="covalent" evidence="9">
    <location>
        <position position="190"/>
    </location>
    <ligand>
        <name>heme c</name>
        <dbReference type="ChEBI" id="CHEBI:61717"/>
        <label>2</label>
    </ligand>
</feature>
<dbReference type="Proteomes" id="UP000566995">
    <property type="component" value="Unassembled WGS sequence"/>
</dbReference>
<feature type="domain" description="Cytochrome c" evidence="13">
    <location>
        <begin position="306"/>
        <end position="396"/>
    </location>
</feature>
<dbReference type="InterPro" id="IPR014353">
    <property type="entry name" value="Membr-bd_ADH_cyt_c"/>
</dbReference>
<evidence type="ECO:0000256" key="10">
    <source>
        <dbReference type="PIRSR" id="PIRSR000018-51"/>
    </source>
</evidence>
<feature type="binding site" description="covalent" evidence="9">
    <location>
        <position position="322"/>
    </location>
    <ligand>
        <name>heme c</name>
        <dbReference type="ChEBI" id="CHEBI:61717"/>
        <label>3</label>
    </ligand>
</feature>
<dbReference type="PANTHER" id="PTHR35008">
    <property type="entry name" value="BLL4482 PROTEIN-RELATED"/>
    <property type="match status" value="1"/>
</dbReference>
<gene>
    <name evidence="14" type="ORF">HNP46_004766</name>
</gene>
<feature type="binding site" description="axial binding residue" evidence="10">
    <location>
        <position position="323"/>
    </location>
    <ligand>
        <name>heme c</name>
        <dbReference type="ChEBI" id="CHEBI:61717"/>
        <label>3</label>
    </ligand>
    <ligandPart>
        <name>Fe</name>
        <dbReference type="ChEBI" id="CHEBI:18248"/>
    </ligandPart>
</feature>
<dbReference type="Gene3D" id="1.10.760.10">
    <property type="entry name" value="Cytochrome c-like domain"/>
    <property type="match status" value="3"/>
</dbReference>
<dbReference type="InterPro" id="IPR009056">
    <property type="entry name" value="Cyt_c-like_dom"/>
</dbReference>
<dbReference type="InterPro" id="IPR051459">
    <property type="entry name" value="Cytochrome_c-type_DH"/>
</dbReference>
<feature type="region of interest" description="Disordered" evidence="11">
    <location>
        <begin position="288"/>
        <end position="308"/>
    </location>
</feature>
<proteinExistence type="predicted"/>
<comment type="caution">
    <text evidence="14">The sequence shown here is derived from an EMBL/GenBank/DDBJ whole genome shotgun (WGS) entry which is preliminary data.</text>
</comment>
<evidence type="ECO:0000256" key="11">
    <source>
        <dbReference type="SAM" id="MobiDB-lite"/>
    </source>
</evidence>
<evidence type="ECO:0000256" key="7">
    <source>
        <dbReference type="ARBA" id="ARBA00023004"/>
    </source>
</evidence>
<keyword evidence="2" id="KW-1003">Cell membrane</keyword>
<accession>A0A7W7P3R5</accession>
<keyword evidence="4 10" id="KW-0479">Metal-binding</keyword>
<evidence type="ECO:0000256" key="4">
    <source>
        <dbReference type="ARBA" id="ARBA00022723"/>
    </source>
</evidence>
<evidence type="ECO:0000256" key="2">
    <source>
        <dbReference type="ARBA" id="ARBA00022475"/>
    </source>
</evidence>
<feature type="binding site" description="axial binding residue" evidence="10">
    <location>
        <position position="44"/>
    </location>
    <ligand>
        <name>heme c</name>
        <dbReference type="ChEBI" id="CHEBI:61717"/>
        <label>1</label>
    </ligand>
    <ligandPart>
        <name>Fe</name>
        <dbReference type="ChEBI" id="CHEBI:18248"/>
    </ligandPart>
</feature>
<dbReference type="GO" id="GO:0005886">
    <property type="term" value="C:plasma membrane"/>
    <property type="evidence" value="ECO:0007669"/>
    <property type="project" value="UniProtKB-SubCell"/>
</dbReference>
<dbReference type="PANTHER" id="PTHR35008:SF8">
    <property type="entry name" value="ALCOHOL DEHYDROGENASE CYTOCHROME C SUBUNIT"/>
    <property type="match status" value="1"/>
</dbReference>
<dbReference type="Pfam" id="PF00034">
    <property type="entry name" value="Cytochrom_C"/>
    <property type="match status" value="3"/>
</dbReference>
<dbReference type="RefSeq" id="WP_184593816.1">
    <property type="nucleotide sequence ID" value="NZ_JACHLI010000022.1"/>
</dbReference>
<feature type="binding site" description="covalent" evidence="9">
    <location>
        <position position="319"/>
    </location>
    <ligand>
        <name>heme c</name>
        <dbReference type="ChEBI" id="CHEBI:61717"/>
        <label>3</label>
    </ligand>
</feature>
<keyword evidence="8" id="KW-0472">Membrane</keyword>
<dbReference type="AlphaFoldDB" id="A0A7W7P3R5"/>